<dbReference type="GO" id="GO:0016787">
    <property type="term" value="F:hydrolase activity"/>
    <property type="evidence" value="ECO:0007669"/>
    <property type="project" value="UniProtKB-KW"/>
</dbReference>
<dbReference type="InterPro" id="IPR006102">
    <property type="entry name" value="Ig-like_GH2"/>
</dbReference>
<evidence type="ECO:0000256" key="1">
    <source>
        <dbReference type="ARBA" id="ARBA00007401"/>
    </source>
</evidence>
<evidence type="ECO:0000313" key="5">
    <source>
        <dbReference type="Proteomes" id="UP001595755"/>
    </source>
</evidence>
<feature type="domain" description="Glycoside hydrolase family 2 catalytic" evidence="3">
    <location>
        <begin position="122"/>
        <end position="199"/>
    </location>
</feature>
<accession>A0ABV8SCT2</accession>
<dbReference type="Gene3D" id="3.20.20.80">
    <property type="entry name" value="Glycosidases"/>
    <property type="match status" value="1"/>
</dbReference>
<comment type="similarity">
    <text evidence="1">Belongs to the glycosyl hydrolase 2 family.</text>
</comment>
<proteinExistence type="inferred from homology"/>
<dbReference type="InterPro" id="IPR051913">
    <property type="entry name" value="GH2_Domain-Containing"/>
</dbReference>
<protein>
    <submittedName>
        <fullName evidence="4">Glycoside hydrolase family 2 TIM barrel-domain containing protein</fullName>
    </submittedName>
</protein>
<dbReference type="InterPro" id="IPR017853">
    <property type="entry name" value="GH"/>
</dbReference>
<comment type="caution">
    <text evidence="4">The sequence shown here is derived from an EMBL/GenBank/DDBJ whole genome shotgun (WGS) entry which is preliminary data.</text>
</comment>
<dbReference type="InterPro" id="IPR006103">
    <property type="entry name" value="Glyco_hydro_2_cat"/>
</dbReference>
<evidence type="ECO:0000313" key="4">
    <source>
        <dbReference type="EMBL" id="MFC4304329.1"/>
    </source>
</evidence>
<evidence type="ECO:0000259" key="2">
    <source>
        <dbReference type="Pfam" id="PF00703"/>
    </source>
</evidence>
<reference evidence="5" key="1">
    <citation type="journal article" date="2019" name="Int. J. Syst. Evol. Microbiol.">
        <title>The Global Catalogue of Microorganisms (GCM) 10K type strain sequencing project: providing services to taxonomists for standard genome sequencing and annotation.</title>
        <authorList>
            <consortium name="The Broad Institute Genomics Platform"/>
            <consortium name="The Broad Institute Genome Sequencing Center for Infectious Disease"/>
            <person name="Wu L."/>
            <person name="Ma J."/>
        </authorList>
    </citation>
    <scope>NUCLEOTIDE SEQUENCE [LARGE SCALE GENOMIC DNA]</scope>
    <source>
        <strain evidence="5">CGMCC 4.1641</strain>
    </source>
</reference>
<dbReference type="PANTHER" id="PTHR42732:SF1">
    <property type="entry name" value="BETA-MANNOSIDASE"/>
    <property type="match status" value="1"/>
</dbReference>
<organism evidence="4 5">
    <name type="scientific">Cohnella boryungensis</name>
    <dbReference type="NCBI Taxonomy" id="768479"/>
    <lineage>
        <taxon>Bacteria</taxon>
        <taxon>Bacillati</taxon>
        <taxon>Bacillota</taxon>
        <taxon>Bacilli</taxon>
        <taxon>Bacillales</taxon>
        <taxon>Paenibacillaceae</taxon>
        <taxon>Cohnella</taxon>
    </lineage>
</organism>
<keyword evidence="4" id="KW-0378">Hydrolase</keyword>
<dbReference type="InterPro" id="IPR013783">
    <property type="entry name" value="Ig-like_fold"/>
</dbReference>
<dbReference type="SUPFAM" id="SSF49303">
    <property type="entry name" value="beta-Galactosidase/glucuronidase domain"/>
    <property type="match status" value="1"/>
</dbReference>
<name>A0ABV8SCT2_9BACL</name>
<dbReference type="Gene3D" id="2.60.40.10">
    <property type="entry name" value="Immunoglobulins"/>
    <property type="match status" value="1"/>
</dbReference>
<keyword evidence="5" id="KW-1185">Reference proteome</keyword>
<dbReference type="InterPro" id="IPR036156">
    <property type="entry name" value="Beta-gal/glucu_dom_sf"/>
</dbReference>
<gene>
    <name evidence="4" type="ORF">ACFO1S_12905</name>
</gene>
<dbReference type="Pfam" id="PF00703">
    <property type="entry name" value="Glyco_hydro_2"/>
    <property type="match status" value="1"/>
</dbReference>
<feature type="domain" description="Glycoside hydrolase family 2 immunoglobulin-like beta-sandwich" evidence="2">
    <location>
        <begin position="26"/>
        <end position="114"/>
    </location>
</feature>
<sequence length="214" mass="24436">MSVITVPESHFDLDYYGGPGVMVTPVVNGRDAEVDVQVSLTGTLPSQQIIYTVKAADQVVAEQITAAVTTRVKLMISQVYLWNGRKDPFLYSLEVRLVENGRELDRRNVRLGCRSFKVDPEKGFFLNGESYPLRGVNRHQDRPEIGNALLPEHQNEDMNLICEMCATTIRLAHYQHDQYFYDLCDERGMIVWAEIPYIACHMEGGREKPIIMRN</sequence>
<dbReference type="RefSeq" id="WP_204605339.1">
    <property type="nucleotide sequence ID" value="NZ_JBHSED010000021.1"/>
</dbReference>
<dbReference type="EMBL" id="JBHSED010000021">
    <property type="protein sequence ID" value="MFC4304329.1"/>
    <property type="molecule type" value="Genomic_DNA"/>
</dbReference>
<evidence type="ECO:0000259" key="3">
    <source>
        <dbReference type="Pfam" id="PF02836"/>
    </source>
</evidence>
<dbReference type="Pfam" id="PF02836">
    <property type="entry name" value="Glyco_hydro_2_C"/>
    <property type="match status" value="1"/>
</dbReference>
<dbReference type="Proteomes" id="UP001595755">
    <property type="component" value="Unassembled WGS sequence"/>
</dbReference>
<dbReference type="SUPFAM" id="SSF51445">
    <property type="entry name" value="(Trans)glycosidases"/>
    <property type="match status" value="1"/>
</dbReference>
<dbReference type="PANTHER" id="PTHR42732">
    <property type="entry name" value="BETA-GALACTOSIDASE"/>
    <property type="match status" value="1"/>
</dbReference>